<dbReference type="EMBL" id="JAQMWT010000059">
    <property type="protein sequence ID" value="KAJ8611932.1"/>
    <property type="molecule type" value="Genomic_DNA"/>
</dbReference>
<keyword evidence="3 6" id="KW-0472">Membrane</keyword>
<dbReference type="Pfam" id="PF01086">
    <property type="entry name" value="Clathrin_lg_ch"/>
    <property type="match status" value="1"/>
</dbReference>
<dbReference type="PANTHER" id="PTHR10639:SF7">
    <property type="entry name" value="CLATHRIN LIGHT CHAIN"/>
    <property type="match status" value="1"/>
</dbReference>
<dbReference type="GO" id="GO:0032050">
    <property type="term" value="F:clathrin heavy chain binding"/>
    <property type="evidence" value="ECO:0007669"/>
    <property type="project" value="TreeGrafter"/>
</dbReference>
<dbReference type="AlphaFoldDB" id="A0AAD7UNX4"/>
<protein>
    <recommendedName>
        <fullName evidence="6">Clathrin light chain</fullName>
    </recommendedName>
</protein>
<evidence type="ECO:0000256" key="1">
    <source>
        <dbReference type="ARBA" id="ARBA00004180"/>
    </source>
</evidence>
<feature type="coiled-coil region" evidence="7">
    <location>
        <begin position="30"/>
        <end position="64"/>
    </location>
</feature>
<name>A0AAD7UNX4_9STRA</name>
<dbReference type="Proteomes" id="UP001230188">
    <property type="component" value="Unassembled WGS sequence"/>
</dbReference>
<evidence type="ECO:0000256" key="4">
    <source>
        <dbReference type="ARBA" id="ARBA00023176"/>
    </source>
</evidence>
<organism evidence="8 9">
    <name type="scientific">Chrysophaeum taylorii</name>
    <dbReference type="NCBI Taxonomy" id="2483200"/>
    <lineage>
        <taxon>Eukaryota</taxon>
        <taxon>Sar</taxon>
        <taxon>Stramenopiles</taxon>
        <taxon>Ochrophyta</taxon>
        <taxon>Pelagophyceae</taxon>
        <taxon>Pelagomonadales</taxon>
        <taxon>Pelagomonadaceae</taxon>
        <taxon>Chrysophaeum</taxon>
    </lineage>
</organism>
<dbReference type="GO" id="GO:0006886">
    <property type="term" value="P:intracellular protein transport"/>
    <property type="evidence" value="ECO:0007669"/>
    <property type="project" value="InterPro"/>
</dbReference>
<sequence length="133" mass="15510">MDYFAPTDGLTNGCGARDAELQAKWDEEIRQREEKEAEVLETNLARAKEALESFESERQRKIQDTMQKNREKEQLLMEQFATEIESENPWERIVSLVDLQTGMSDENFDVSRMRQVFIQLKNSPPANNHNDDS</sequence>
<reference evidence="8" key="1">
    <citation type="submission" date="2023-01" db="EMBL/GenBank/DDBJ databases">
        <title>Metagenome sequencing of chrysophaentin producing Chrysophaeum taylorii.</title>
        <authorList>
            <person name="Davison J."/>
            <person name="Bewley C."/>
        </authorList>
    </citation>
    <scope>NUCLEOTIDE SEQUENCE</scope>
    <source>
        <strain evidence="8">NIES-1699</strain>
    </source>
</reference>
<evidence type="ECO:0000256" key="6">
    <source>
        <dbReference type="RuleBase" id="RU363137"/>
    </source>
</evidence>
<comment type="similarity">
    <text evidence="2 6">Belongs to the clathrin light chain family.</text>
</comment>
<accession>A0AAD7UNX4</accession>
<evidence type="ECO:0000256" key="7">
    <source>
        <dbReference type="SAM" id="Coils"/>
    </source>
</evidence>
<evidence type="ECO:0000256" key="5">
    <source>
        <dbReference type="ARBA" id="ARBA00023329"/>
    </source>
</evidence>
<keyword evidence="7" id="KW-0175">Coiled coil</keyword>
<comment type="function">
    <text evidence="6">Clathrin is the major protein of the polyhedral coat of coated pits and vesicles.</text>
</comment>
<keyword evidence="5 6" id="KW-0968">Cytoplasmic vesicle</keyword>
<dbReference type="GO" id="GO:0030130">
    <property type="term" value="C:clathrin coat of trans-Golgi network vesicle"/>
    <property type="evidence" value="ECO:0007669"/>
    <property type="project" value="InterPro"/>
</dbReference>
<dbReference type="GO" id="GO:0005198">
    <property type="term" value="F:structural molecule activity"/>
    <property type="evidence" value="ECO:0007669"/>
    <property type="project" value="InterPro"/>
</dbReference>
<evidence type="ECO:0000256" key="3">
    <source>
        <dbReference type="ARBA" id="ARBA00023136"/>
    </source>
</evidence>
<dbReference type="PANTHER" id="PTHR10639">
    <property type="entry name" value="CLATHRIN LIGHT CHAIN"/>
    <property type="match status" value="1"/>
</dbReference>
<dbReference type="GO" id="GO:0072583">
    <property type="term" value="P:clathrin-dependent endocytosis"/>
    <property type="evidence" value="ECO:0007669"/>
    <property type="project" value="TreeGrafter"/>
</dbReference>
<gene>
    <name evidence="8" type="ORF">CTAYLR_004355</name>
</gene>
<comment type="caution">
    <text evidence="8">The sequence shown here is derived from an EMBL/GenBank/DDBJ whole genome shotgun (WGS) entry which is preliminary data.</text>
</comment>
<keyword evidence="9" id="KW-1185">Reference proteome</keyword>
<comment type="subcellular location">
    <subcellularLocation>
        <location evidence="1 6">Cytoplasmic vesicle membrane</location>
        <topology evidence="1 6">Peripheral membrane protein</topology>
        <orientation evidence="1 6">Cytoplasmic side</orientation>
    </subcellularLocation>
    <subcellularLocation>
        <location evidence="6">Membrane</location>
        <location evidence="6">Coated pit</location>
        <topology evidence="6">Peripheral membrane protein</topology>
        <orientation evidence="6">Cytoplasmic side</orientation>
    </subcellularLocation>
    <text evidence="6">Cytoplasmic face of coated pits and vesicles.</text>
</comment>
<dbReference type="InterPro" id="IPR000996">
    <property type="entry name" value="Clathrin_L-chain"/>
</dbReference>
<evidence type="ECO:0000256" key="2">
    <source>
        <dbReference type="ARBA" id="ARBA00005263"/>
    </source>
</evidence>
<dbReference type="GO" id="GO:0030132">
    <property type="term" value="C:clathrin coat of coated pit"/>
    <property type="evidence" value="ECO:0007669"/>
    <property type="project" value="InterPro"/>
</dbReference>
<evidence type="ECO:0000313" key="9">
    <source>
        <dbReference type="Proteomes" id="UP001230188"/>
    </source>
</evidence>
<proteinExistence type="inferred from homology"/>
<evidence type="ECO:0000313" key="8">
    <source>
        <dbReference type="EMBL" id="KAJ8611932.1"/>
    </source>
</evidence>
<keyword evidence="4 6" id="KW-0168">Coated pit</keyword>